<evidence type="ECO:0000313" key="1">
    <source>
        <dbReference type="EMBL" id="CAI8029813.1"/>
    </source>
</evidence>
<dbReference type="EMBL" id="CASHTH010002438">
    <property type="protein sequence ID" value="CAI8029813.1"/>
    <property type="molecule type" value="Genomic_DNA"/>
</dbReference>
<organism evidence="1 2">
    <name type="scientific">Geodia barretti</name>
    <name type="common">Barrett's horny sponge</name>
    <dbReference type="NCBI Taxonomy" id="519541"/>
    <lineage>
        <taxon>Eukaryota</taxon>
        <taxon>Metazoa</taxon>
        <taxon>Porifera</taxon>
        <taxon>Demospongiae</taxon>
        <taxon>Heteroscleromorpha</taxon>
        <taxon>Tetractinellida</taxon>
        <taxon>Astrophorina</taxon>
        <taxon>Geodiidae</taxon>
        <taxon>Geodia</taxon>
    </lineage>
</organism>
<protein>
    <submittedName>
        <fullName evidence="1">Uncharacterized protein</fullName>
    </submittedName>
</protein>
<proteinExistence type="predicted"/>
<evidence type="ECO:0000313" key="2">
    <source>
        <dbReference type="Proteomes" id="UP001174909"/>
    </source>
</evidence>
<sequence>MVEMLQLYGTPEESPDSVAEVRVGANRGRDWGEWDPSQERDTCQVVASGEVGPVLGWLQENVREVSDTEITSKFPTV</sequence>
<name>A0AA35WQ86_GEOBA</name>
<accession>A0AA35WQ86</accession>
<gene>
    <name evidence="1" type="ORF">GBAR_LOCUS16919</name>
</gene>
<keyword evidence="2" id="KW-1185">Reference proteome</keyword>
<dbReference type="AlphaFoldDB" id="A0AA35WQ86"/>
<dbReference type="Proteomes" id="UP001174909">
    <property type="component" value="Unassembled WGS sequence"/>
</dbReference>
<comment type="caution">
    <text evidence="1">The sequence shown here is derived from an EMBL/GenBank/DDBJ whole genome shotgun (WGS) entry which is preliminary data.</text>
</comment>
<reference evidence="1" key="1">
    <citation type="submission" date="2023-03" db="EMBL/GenBank/DDBJ databases">
        <authorList>
            <person name="Steffen K."/>
            <person name="Cardenas P."/>
        </authorList>
    </citation>
    <scope>NUCLEOTIDE SEQUENCE</scope>
</reference>